<comment type="caution">
    <text evidence="2">The sequence shown here is derived from an EMBL/GenBank/DDBJ whole genome shotgun (WGS) entry which is preliminary data.</text>
</comment>
<keyword evidence="3" id="KW-1185">Reference proteome</keyword>
<evidence type="ECO:0000313" key="2">
    <source>
        <dbReference type="EMBL" id="MEV8458952.1"/>
    </source>
</evidence>
<dbReference type="EMBL" id="JBFAUJ010000002">
    <property type="protein sequence ID" value="MEV8458952.1"/>
    <property type="molecule type" value="Genomic_DNA"/>
</dbReference>
<reference evidence="2 3" key="1">
    <citation type="submission" date="2024-06" db="EMBL/GenBank/DDBJ databases">
        <title>The Natural Products Discovery Center: Release of the First 8490 Sequenced Strains for Exploring Actinobacteria Biosynthetic Diversity.</title>
        <authorList>
            <person name="Kalkreuter E."/>
            <person name="Kautsar S.A."/>
            <person name="Yang D."/>
            <person name="Bader C.D."/>
            <person name="Teijaro C.N."/>
            <person name="Fluegel L."/>
            <person name="Davis C.M."/>
            <person name="Simpson J.R."/>
            <person name="Lauterbach L."/>
            <person name="Steele A.D."/>
            <person name="Gui C."/>
            <person name="Meng S."/>
            <person name="Li G."/>
            <person name="Viehrig K."/>
            <person name="Ye F."/>
            <person name="Su P."/>
            <person name="Kiefer A.F."/>
            <person name="Nichols A."/>
            <person name="Cepeda A.J."/>
            <person name="Yan W."/>
            <person name="Fan B."/>
            <person name="Jiang Y."/>
            <person name="Adhikari A."/>
            <person name="Zheng C.-J."/>
            <person name="Schuster L."/>
            <person name="Cowan T.M."/>
            <person name="Smanski M.J."/>
            <person name="Chevrette M.G."/>
            <person name="De Carvalho L.P.S."/>
            <person name="Shen B."/>
        </authorList>
    </citation>
    <scope>NUCLEOTIDE SEQUENCE [LARGE SCALE GENOMIC DNA]</scope>
    <source>
        <strain evidence="2 3">NPDC052360</strain>
    </source>
</reference>
<gene>
    <name evidence="2" type="ORF">AB0470_05305</name>
</gene>
<protein>
    <submittedName>
        <fullName evidence="2">Antibiotic biosynthesis monooxygenase family protein</fullName>
    </submittedName>
</protein>
<keyword evidence="2" id="KW-0503">Monooxygenase</keyword>
<dbReference type="InterPro" id="IPR011008">
    <property type="entry name" value="Dimeric_a/b-barrel"/>
</dbReference>
<dbReference type="SUPFAM" id="SSF54909">
    <property type="entry name" value="Dimeric alpha+beta barrel"/>
    <property type="match status" value="1"/>
</dbReference>
<organism evidence="2 3">
    <name type="scientific">Streptomyces griseosporeus</name>
    <dbReference type="NCBI Taxonomy" id="1910"/>
    <lineage>
        <taxon>Bacteria</taxon>
        <taxon>Bacillati</taxon>
        <taxon>Actinomycetota</taxon>
        <taxon>Actinomycetes</taxon>
        <taxon>Kitasatosporales</taxon>
        <taxon>Streptomycetaceae</taxon>
        <taxon>Streptomyces</taxon>
    </lineage>
</organism>
<dbReference type="InterPro" id="IPR007138">
    <property type="entry name" value="ABM_dom"/>
</dbReference>
<name>A0ABV3KI23_STRGS</name>
<dbReference type="PANTHER" id="PTHR33336">
    <property type="entry name" value="QUINOL MONOOXYGENASE YGIN-RELATED"/>
    <property type="match status" value="1"/>
</dbReference>
<evidence type="ECO:0000259" key="1">
    <source>
        <dbReference type="PROSITE" id="PS51725"/>
    </source>
</evidence>
<dbReference type="Gene3D" id="3.30.70.100">
    <property type="match status" value="1"/>
</dbReference>
<dbReference type="PANTHER" id="PTHR33336:SF15">
    <property type="entry name" value="ABM DOMAIN-CONTAINING PROTEIN"/>
    <property type="match status" value="1"/>
</dbReference>
<accession>A0ABV3KI23</accession>
<dbReference type="InterPro" id="IPR050744">
    <property type="entry name" value="AI-2_Isomerase_LsrG"/>
</dbReference>
<evidence type="ECO:0000313" key="3">
    <source>
        <dbReference type="Proteomes" id="UP001553148"/>
    </source>
</evidence>
<feature type="domain" description="ABM" evidence="1">
    <location>
        <begin position="5"/>
        <end position="94"/>
    </location>
</feature>
<dbReference type="Proteomes" id="UP001553148">
    <property type="component" value="Unassembled WGS sequence"/>
</dbReference>
<dbReference type="PROSITE" id="PS51725">
    <property type="entry name" value="ABM"/>
    <property type="match status" value="1"/>
</dbReference>
<dbReference type="GO" id="GO:0004497">
    <property type="term" value="F:monooxygenase activity"/>
    <property type="evidence" value="ECO:0007669"/>
    <property type="project" value="UniProtKB-KW"/>
</dbReference>
<dbReference type="Pfam" id="PF03992">
    <property type="entry name" value="ABM"/>
    <property type="match status" value="1"/>
</dbReference>
<keyword evidence="2" id="KW-0560">Oxidoreductase</keyword>
<sequence length="99" mass="11288">MAPTLTVLAEYVCAPGREDRLRTALEAMIEPSLEEPGCLAYRTYADPNRPAHMLTLTEWTDRTALTHHTTTPHHRHLTRVLQLVLAEPVREGVVRDLRH</sequence>
<proteinExistence type="predicted"/>
<dbReference type="RefSeq" id="WP_204359404.1">
    <property type="nucleotide sequence ID" value="NZ_JBFAUJ010000002.1"/>
</dbReference>